<dbReference type="Proteomes" id="UP000464661">
    <property type="component" value="Chromosome"/>
</dbReference>
<accession>A0A7U6RE62</accession>
<gene>
    <name evidence="3" type="ORF">PPTS312_44040</name>
</gene>
<protein>
    <recommendedName>
        <fullName evidence="2">DUF6161 domain-containing protein</fullName>
    </recommendedName>
</protein>
<keyword evidence="1" id="KW-0472">Membrane</keyword>
<reference evidence="3 4" key="1">
    <citation type="submission" date="2020-01" db="EMBL/GenBank/DDBJ databases">
        <title>Complete Genome Sequence of Pseudomonas putida Strain TS312, Harboring the HdtS type N-acyl-homoserine Lactone Synthase, Isolated from a Paper Mill.</title>
        <authorList>
            <person name="Hosoe A."/>
            <person name="Suenaga T."/>
            <person name="Sugi T."/>
            <person name="Izumi T."/>
            <person name="Nagai N."/>
            <person name="Terada A."/>
        </authorList>
    </citation>
    <scope>NUCLEOTIDE SEQUENCE [LARGE SCALE GENOMIC DNA]</scope>
    <source>
        <strain evidence="3 4">TS312</strain>
    </source>
</reference>
<keyword evidence="1" id="KW-0812">Transmembrane</keyword>
<feature type="transmembrane region" description="Helical" evidence="1">
    <location>
        <begin position="278"/>
        <end position="300"/>
    </location>
</feature>
<evidence type="ECO:0000259" key="2">
    <source>
        <dbReference type="Pfam" id="PF19658"/>
    </source>
</evidence>
<proteinExistence type="predicted"/>
<keyword evidence="1" id="KW-1133">Transmembrane helix</keyword>
<feature type="domain" description="DUF6161" evidence="2">
    <location>
        <begin position="169"/>
        <end position="347"/>
    </location>
</feature>
<dbReference type="InterPro" id="IPR046159">
    <property type="entry name" value="DUF6161"/>
</dbReference>
<dbReference type="RefSeq" id="WP_161990080.1">
    <property type="nucleotide sequence ID" value="NZ_AP022324.1"/>
</dbReference>
<sequence>MTNIENNISPENTSSASYPYIARSKSEQLRDLSDEQMLSWVNLEIKYWAEIHKRLEQQKNQQPSFRVHPAITEAFSNYLTTLNKYIENSQYNTVIFDDDEIQDPSSKLLKNIFSFDLPQHDDPQAEDFKRACITGDAASALYSYRMSINNLHSLYFKGYQDGISRNLKTIANGVDSKFSDTISDLNQRKLDLHDDIKAAEDTITKIVAAATSAIALSEPVKFWDDRKEIHKTNAQKYAKYATYSAISFALMLGLIIIYEYMSGTTHSWLGYEFTVPKSLSGIAIILLISTGGIWATRIFVKLMMANLTMETESIERATMIKTFVAMKAAEASIAQEAELLFYTTLFRPSNNVISEESTAPEFGKILDAILKVKPDKPGTPA</sequence>
<evidence type="ECO:0000313" key="3">
    <source>
        <dbReference type="EMBL" id="BBU46489.1"/>
    </source>
</evidence>
<evidence type="ECO:0000313" key="4">
    <source>
        <dbReference type="Proteomes" id="UP000464661"/>
    </source>
</evidence>
<dbReference type="EMBL" id="AP022324">
    <property type="protein sequence ID" value="BBU46489.1"/>
    <property type="molecule type" value="Genomic_DNA"/>
</dbReference>
<organism evidence="3 4">
    <name type="scientific">Pseudomonas putida</name>
    <name type="common">Arthrobacter siderocapsulatus</name>
    <dbReference type="NCBI Taxonomy" id="303"/>
    <lineage>
        <taxon>Bacteria</taxon>
        <taxon>Pseudomonadati</taxon>
        <taxon>Pseudomonadota</taxon>
        <taxon>Gammaproteobacteria</taxon>
        <taxon>Pseudomonadales</taxon>
        <taxon>Pseudomonadaceae</taxon>
        <taxon>Pseudomonas</taxon>
    </lineage>
</organism>
<evidence type="ECO:0000256" key="1">
    <source>
        <dbReference type="SAM" id="Phobius"/>
    </source>
</evidence>
<name>A0A7U6RE62_PSEPU</name>
<dbReference type="AlphaFoldDB" id="A0A7U6RE62"/>
<feature type="transmembrane region" description="Helical" evidence="1">
    <location>
        <begin position="240"/>
        <end position="258"/>
    </location>
</feature>
<dbReference type="Pfam" id="PF19658">
    <property type="entry name" value="DUF6161"/>
    <property type="match status" value="1"/>
</dbReference>